<gene>
    <name evidence="1" type="ORF">CIC26_23470</name>
</gene>
<dbReference type="AlphaFoldDB" id="A0A2A6D5C6"/>
<organism evidence="1">
    <name type="scientific">Salmonella enterica</name>
    <name type="common">Salmonella choleraesuis</name>
    <dbReference type="NCBI Taxonomy" id="28901"/>
    <lineage>
        <taxon>Bacteria</taxon>
        <taxon>Pseudomonadati</taxon>
        <taxon>Pseudomonadota</taxon>
        <taxon>Gammaproteobacteria</taxon>
        <taxon>Enterobacterales</taxon>
        <taxon>Enterobacteriaceae</taxon>
        <taxon>Salmonella</taxon>
    </lineage>
</organism>
<comment type="caution">
    <text evidence="1">The sequence shown here is derived from an EMBL/GenBank/DDBJ whole genome shotgun (WGS) entry which is preliminary data.</text>
</comment>
<proteinExistence type="predicted"/>
<accession>A0A2A6D5C6</accession>
<sequence>MKLHDRLRIVFTEARQNWRAFAYVMQVHENHYIKRAGVAGIRARAKPMSNWETCDLAILLTI</sequence>
<reference evidence="1" key="1">
    <citation type="submission" date="2017-08" db="EMBL/GenBank/DDBJ databases">
        <title>Whole genome sequencing of Salmonella enterica.</title>
        <authorList>
            <person name="Bell R."/>
            <person name="Levy K."/>
        </authorList>
    </citation>
    <scope>NUCLEOTIDE SEQUENCE [LARGE SCALE GENOMIC DNA]</scope>
    <source>
        <strain evidence="1">CFSAN060805</strain>
    </source>
</reference>
<dbReference type="Proteomes" id="UP000873581">
    <property type="component" value="Unassembled WGS sequence"/>
</dbReference>
<dbReference type="EMBL" id="NPLM01000014">
    <property type="protein sequence ID" value="PDN80755.1"/>
    <property type="molecule type" value="Genomic_DNA"/>
</dbReference>
<name>A0A2A6D5C6_SALER</name>
<protein>
    <submittedName>
        <fullName evidence="1">Uncharacterized protein</fullName>
    </submittedName>
</protein>
<evidence type="ECO:0000313" key="1">
    <source>
        <dbReference type="EMBL" id="PDN80755.1"/>
    </source>
</evidence>